<dbReference type="EMBL" id="PGFA01000001">
    <property type="protein sequence ID" value="PJJ61270.1"/>
    <property type="molecule type" value="Genomic_DNA"/>
</dbReference>
<comment type="caution">
    <text evidence="1">The sequence shown here is derived from an EMBL/GenBank/DDBJ whole genome shotgun (WGS) entry which is preliminary data.</text>
</comment>
<accession>A0A2M9BTI3</accession>
<name>A0A2M9BTI3_9BACT</name>
<dbReference type="Proteomes" id="UP000228535">
    <property type="component" value="Unassembled WGS sequence"/>
</dbReference>
<organism evidence="1 2">
    <name type="scientific">Hymenobacter chitinivorans DSM 11115</name>
    <dbReference type="NCBI Taxonomy" id="1121954"/>
    <lineage>
        <taxon>Bacteria</taxon>
        <taxon>Pseudomonadati</taxon>
        <taxon>Bacteroidota</taxon>
        <taxon>Cytophagia</taxon>
        <taxon>Cytophagales</taxon>
        <taxon>Hymenobacteraceae</taxon>
        <taxon>Hymenobacter</taxon>
    </lineage>
</organism>
<gene>
    <name evidence="1" type="ORF">CLV45_2708</name>
</gene>
<sequence length="137" mass="15220">MSTPLASKPGYTAPEAQLLQALFQELGHFTALPDWPARLPFQVCRSFVLERLENPVQWTIGLYQRVGKASGAAQVQLLLDLRIQGTGKEAWSSSAGGFRLSHGPPEQVAADIIRLSENLQPVQQQLYEEYYAAFYNA</sequence>
<dbReference type="RefSeq" id="WP_100336877.1">
    <property type="nucleotide sequence ID" value="NZ_PGFA01000001.1"/>
</dbReference>
<evidence type="ECO:0000313" key="2">
    <source>
        <dbReference type="Proteomes" id="UP000228535"/>
    </source>
</evidence>
<evidence type="ECO:0000313" key="1">
    <source>
        <dbReference type="EMBL" id="PJJ61270.1"/>
    </source>
</evidence>
<proteinExistence type="predicted"/>
<keyword evidence="2" id="KW-1185">Reference proteome</keyword>
<dbReference type="AlphaFoldDB" id="A0A2M9BTI3"/>
<reference evidence="1 2" key="1">
    <citation type="submission" date="2017-11" db="EMBL/GenBank/DDBJ databases">
        <title>Genomic Encyclopedia of Archaeal and Bacterial Type Strains, Phase II (KMG-II): From Individual Species to Whole Genera.</title>
        <authorList>
            <person name="Goeker M."/>
        </authorList>
    </citation>
    <scope>NUCLEOTIDE SEQUENCE [LARGE SCALE GENOMIC DNA]</scope>
    <source>
        <strain evidence="1 2">DSM 11115</strain>
    </source>
</reference>
<protein>
    <submittedName>
        <fullName evidence="1">Uncharacterized protein</fullName>
    </submittedName>
</protein>
<dbReference type="OrthoDB" id="9966171at2"/>